<dbReference type="Proteomes" id="UP000315636">
    <property type="component" value="Unassembled WGS sequence"/>
</dbReference>
<keyword evidence="1" id="KW-1133">Transmembrane helix</keyword>
<sequence>MKTEKVVTIVAAVFIIVLFGILSFKGAESTKQKEAEKKDLEGYRKKVDAIFKDMADDVMKYTKQTETEDSTGEFLAMAQVNSSLDEGQDALLKVETPDEYEEQEAEVMSRLEDAIKTCSDVIGLYTEEKNEEAYNKIQDVIDKFAEALKEKNEMFGYE</sequence>
<keyword evidence="1" id="KW-0472">Membrane</keyword>
<dbReference type="AlphaFoldDB" id="A0A521FA07"/>
<accession>A0A521FA07</accession>
<keyword evidence="1" id="KW-0812">Transmembrane</keyword>
<name>A0A521FA07_9BACL</name>
<proteinExistence type="predicted"/>
<evidence type="ECO:0000256" key="1">
    <source>
        <dbReference type="SAM" id="Phobius"/>
    </source>
</evidence>
<evidence type="ECO:0000313" key="3">
    <source>
        <dbReference type="Proteomes" id="UP000315636"/>
    </source>
</evidence>
<organism evidence="2 3">
    <name type="scientific">Melghirimyces algeriensis</name>
    <dbReference type="NCBI Taxonomy" id="910412"/>
    <lineage>
        <taxon>Bacteria</taxon>
        <taxon>Bacillati</taxon>
        <taxon>Bacillota</taxon>
        <taxon>Bacilli</taxon>
        <taxon>Bacillales</taxon>
        <taxon>Thermoactinomycetaceae</taxon>
        <taxon>Melghirimyces</taxon>
    </lineage>
</organism>
<evidence type="ECO:0000313" key="2">
    <source>
        <dbReference type="EMBL" id="SMO92874.1"/>
    </source>
</evidence>
<dbReference type="RefSeq" id="WP_142506687.1">
    <property type="nucleotide sequence ID" value="NZ_FXTI01000015.1"/>
</dbReference>
<feature type="transmembrane region" description="Helical" evidence="1">
    <location>
        <begin position="6"/>
        <end position="24"/>
    </location>
</feature>
<gene>
    <name evidence="2" type="ORF">SAMN06264849_1158</name>
</gene>
<protein>
    <submittedName>
        <fullName evidence="2">Uncharacterized protein</fullName>
    </submittedName>
</protein>
<reference evidence="2 3" key="1">
    <citation type="submission" date="2017-05" db="EMBL/GenBank/DDBJ databases">
        <authorList>
            <person name="Varghese N."/>
            <person name="Submissions S."/>
        </authorList>
    </citation>
    <scope>NUCLEOTIDE SEQUENCE [LARGE SCALE GENOMIC DNA]</scope>
    <source>
        <strain evidence="2 3">DSM 45474</strain>
    </source>
</reference>
<keyword evidence="3" id="KW-1185">Reference proteome</keyword>
<dbReference type="EMBL" id="FXTI01000015">
    <property type="protein sequence ID" value="SMO92874.1"/>
    <property type="molecule type" value="Genomic_DNA"/>
</dbReference>